<evidence type="ECO:0000256" key="2">
    <source>
        <dbReference type="ARBA" id="ARBA00007613"/>
    </source>
</evidence>
<organism evidence="9 10">
    <name type="scientific">Candidatus Litorirhabdus singularis</name>
    <dbReference type="NCBI Taxonomy" id="2518993"/>
    <lineage>
        <taxon>Bacteria</taxon>
        <taxon>Pseudomonadati</taxon>
        <taxon>Pseudomonadota</taxon>
        <taxon>Gammaproteobacteria</taxon>
        <taxon>Cellvibrionales</taxon>
        <taxon>Halieaceae</taxon>
        <taxon>Candidatus Litorirhabdus</taxon>
    </lineage>
</organism>
<evidence type="ECO:0000256" key="4">
    <source>
        <dbReference type="ARBA" id="ARBA00022452"/>
    </source>
</evidence>
<evidence type="ECO:0000256" key="6">
    <source>
        <dbReference type="ARBA" id="ARBA00023136"/>
    </source>
</evidence>
<dbReference type="Proteomes" id="UP001143362">
    <property type="component" value="Unassembled WGS sequence"/>
</dbReference>
<dbReference type="Gene3D" id="1.20.1600.10">
    <property type="entry name" value="Outer membrane efflux proteins (OEP)"/>
    <property type="match status" value="1"/>
</dbReference>
<dbReference type="PANTHER" id="PTHR30026:SF20">
    <property type="entry name" value="OUTER MEMBRANE PROTEIN TOLC"/>
    <property type="match status" value="1"/>
</dbReference>
<keyword evidence="5" id="KW-0812">Transmembrane</keyword>
<comment type="caution">
    <text evidence="9">The sequence shown here is derived from an EMBL/GenBank/DDBJ whole genome shotgun (WGS) entry which is preliminary data.</text>
</comment>
<keyword evidence="8" id="KW-0732">Signal</keyword>
<dbReference type="SUPFAM" id="SSF56954">
    <property type="entry name" value="Outer membrane efflux proteins (OEP)"/>
    <property type="match status" value="1"/>
</dbReference>
<dbReference type="PANTHER" id="PTHR30026">
    <property type="entry name" value="OUTER MEMBRANE PROTEIN TOLC"/>
    <property type="match status" value="1"/>
</dbReference>
<keyword evidence="3" id="KW-0813">Transport</keyword>
<dbReference type="InterPro" id="IPR003423">
    <property type="entry name" value="OMP_efflux"/>
</dbReference>
<evidence type="ECO:0008006" key="11">
    <source>
        <dbReference type="Google" id="ProtNLM"/>
    </source>
</evidence>
<gene>
    <name evidence="9" type="ORF">EYC98_03380</name>
</gene>
<keyword evidence="10" id="KW-1185">Reference proteome</keyword>
<dbReference type="NCBIfam" id="TIGR01844">
    <property type="entry name" value="type_I_sec_TolC"/>
    <property type="match status" value="1"/>
</dbReference>
<feature type="signal peptide" evidence="8">
    <location>
        <begin position="1"/>
        <end position="22"/>
    </location>
</feature>
<protein>
    <recommendedName>
        <fullName evidence="11">Type I secretion protein TolC</fullName>
    </recommendedName>
</protein>
<accession>A0ABT3TCA2</accession>
<keyword evidence="7" id="KW-0998">Cell outer membrane</keyword>
<reference evidence="9" key="1">
    <citation type="submission" date="2019-02" db="EMBL/GenBank/DDBJ databases">
        <authorList>
            <person name="Li S.-H."/>
        </authorList>
    </citation>
    <scope>NUCLEOTIDE SEQUENCE</scope>
    <source>
        <strain evidence="9">IMCC14734</strain>
    </source>
</reference>
<dbReference type="RefSeq" id="WP_279243888.1">
    <property type="nucleotide sequence ID" value="NZ_SHNN01000001.1"/>
</dbReference>
<dbReference type="Pfam" id="PF02321">
    <property type="entry name" value="OEP"/>
    <property type="match status" value="2"/>
</dbReference>
<sequence length="482" mass="53708">MKSVAPVFLACLYLSFTAGSQADTLQEIYELALENDAQLRAEEAVYLANKESINLGRAALLPQINANYDYTNTDRDTDAESIDFNEDSGAFEPINTFTNIDADREGYEVSLNQAIFDLPAWFSFQSGKEQSREAEAIFASDQQNLIVRVVGTYLGVLRAQDNLLASEARETAFKRQLEQTQQRFEVGLIAITDVHESQAAYDLARVDRIVDENDVNVALEELSVLTGRYHSNLHLLSPDFKVSPPVPADRSEWVDFALENNFQLAAARYSEEAARQAAKANKMEHMPKVSGSLGYSDYETDGDLTRNPTSLFDLSPNQQEEQQVIQLRVDLPLYSGGAISAQRRRAAQNYNASREQRINLMRNTVTNARSLHMTVMSDVSRVSARQLSITSSQSALDATTAGYEVGTRNIVDVLDAQNILFAAQRDYANARYDYITNILLLKQQAGLLSPEDILRLEEFLIAPSAPTATRRTDSPYPEEAAN</sequence>
<evidence type="ECO:0000313" key="9">
    <source>
        <dbReference type="EMBL" id="MCX2979901.1"/>
    </source>
</evidence>
<evidence type="ECO:0000256" key="8">
    <source>
        <dbReference type="SAM" id="SignalP"/>
    </source>
</evidence>
<comment type="subcellular location">
    <subcellularLocation>
        <location evidence="1">Cell outer membrane</location>
    </subcellularLocation>
</comment>
<name>A0ABT3TCA2_9GAMM</name>
<evidence type="ECO:0000256" key="7">
    <source>
        <dbReference type="ARBA" id="ARBA00023237"/>
    </source>
</evidence>
<evidence type="ECO:0000256" key="3">
    <source>
        <dbReference type="ARBA" id="ARBA00022448"/>
    </source>
</evidence>
<feature type="chain" id="PRO_5047333496" description="Type I secretion protein TolC" evidence="8">
    <location>
        <begin position="23"/>
        <end position="482"/>
    </location>
</feature>
<evidence type="ECO:0000256" key="1">
    <source>
        <dbReference type="ARBA" id="ARBA00004442"/>
    </source>
</evidence>
<keyword evidence="6" id="KW-0472">Membrane</keyword>
<proteinExistence type="inferred from homology"/>
<keyword evidence="4" id="KW-1134">Transmembrane beta strand</keyword>
<dbReference type="InterPro" id="IPR010130">
    <property type="entry name" value="T1SS_OMP_TolC"/>
</dbReference>
<evidence type="ECO:0000313" key="10">
    <source>
        <dbReference type="Proteomes" id="UP001143362"/>
    </source>
</evidence>
<comment type="similarity">
    <text evidence="2">Belongs to the outer membrane factor (OMF) (TC 1.B.17) family.</text>
</comment>
<dbReference type="InterPro" id="IPR051906">
    <property type="entry name" value="TolC-like"/>
</dbReference>
<dbReference type="EMBL" id="SHNN01000001">
    <property type="protein sequence ID" value="MCX2979901.1"/>
    <property type="molecule type" value="Genomic_DNA"/>
</dbReference>
<evidence type="ECO:0000256" key="5">
    <source>
        <dbReference type="ARBA" id="ARBA00022692"/>
    </source>
</evidence>